<dbReference type="GO" id="GO:0097730">
    <property type="term" value="C:non-motile cilium"/>
    <property type="evidence" value="ECO:0007669"/>
    <property type="project" value="TreeGrafter"/>
</dbReference>
<accession>A0A6P6YJW1</accession>
<dbReference type="InterPro" id="IPR019734">
    <property type="entry name" value="TPR_rpt"/>
</dbReference>
<feature type="compositionally biased region" description="Low complexity" evidence="2">
    <location>
        <begin position="121"/>
        <end position="131"/>
    </location>
</feature>
<dbReference type="GO" id="GO:0036064">
    <property type="term" value="C:ciliary basal body"/>
    <property type="evidence" value="ECO:0007669"/>
    <property type="project" value="TreeGrafter"/>
</dbReference>
<dbReference type="GO" id="GO:1905515">
    <property type="term" value="P:non-motile cilium assembly"/>
    <property type="evidence" value="ECO:0007669"/>
    <property type="project" value="TreeGrafter"/>
</dbReference>
<dbReference type="InParanoid" id="A0A6P6YJW1"/>
<dbReference type="OMA" id="WQLMIAA"/>
<dbReference type="PANTHER" id="PTHR44117">
    <property type="entry name" value="INTRAFLAGELLAR TRANSPORT PROTEIN 88 HOMOLOG"/>
    <property type="match status" value="1"/>
</dbReference>
<dbReference type="RefSeq" id="XP_027205036.1">
    <property type="nucleotide sequence ID" value="XM_027349235.1"/>
</dbReference>
<dbReference type="PROSITE" id="PS50293">
    <property type="entry name" value="TPR_REGION"/>
    <property type="match status" value="1"/>
</dbReference>
<feature type="compositionally biased region" description="Polar residues" evidence="2">
    <location>
        <begin position="998"/>
        <end position="1009"/>
    </location>
</feature>
<dbReference type="Gene3D" id="1.25.40.10">
    <property type="entry name" value="Tetratricopeptide repeat domain"/>
    <property type="match status" value="3"/>
</dbReference>
<dbReference type="SMART" id="SM00028">
    <property type="entry name" value="TPR"/>
    <property type="match status" value="11"/>
</dbReference>
<dbReference type="AlphaFoldDB" id="A0A6P6YJW1"/>
<dbReference type="GO" id="GO:0005814">
    <property type="term" value="C:centriole"/>
    <property type="evidence" value="ECO:0007669"/>
    <property type="project" value="TreeGrafter"/>
</dbReference>
<feature type="repeat" description="TPR" evidence="1">
    <location>
        <begin position="760"/>
        <end position="793"/>
    </location>
</feature>
<keyword evidence="3" id="KW-1185">Reference proteome</keyword>
<dbReference type="Pfam" id="PF13432">
    <property type="entry name" value="TPR_16"/>
    <property type="match status" value="2"/>
</dbReference>
<feature type="repeat" description="TPR" evidence="1">
    <location>
        <begin position="278"/>
        <end position="311"/>
    </location>
</feature>
<evidence type="ECO:0000256" key="2">
    <source>
        <dbReference type="SAM" id="MobiDB-lite"/>
    </source>
</evidence>
<dbReference type="GO" id="GO:0097546">
    <property type="term" value="C:ciliary base"/>
    <property type="evidence" value="ECO:0007669"/>
    <property type="project" value="TreeGrafter"/>
</dbReference>
<feature type="compositionally biased region" description="Low complexity" evidence="2">
    <location>
        <begin position="1017"/>
        <end position="1032"/>
    </location>
</feature>
<dbReference type="SUPFAM" id="SSF48452">
    <property type="entry name" value="TPR-like"/>
    <property type="match status" value="3"/>
</dbReference>
<feature type="region of interest" description="Disordered" evidence="2">
    <location>
        <begin position="15"/>
        <end position="35"/>
    </location>
</feature>
<dbReference type="InterPro" id="IPR011990">
    <property type="entry name" value="TPR-like_helical_dom_sf"/>
</dbReference>
<dbReference type="Pfam" id="PF13174">
    <property type="entry name" value="TPR_6"/>
    <property type="match status" value="1"/>
</dbReference>
<feature type="repeat" description="TPR" evidence="1">
    <location>
        <begin position="676"/>
        <end position="709"/>
    </location>
</feature>
<feature type="compositionally biased region" description="Low complexity" evidence="2">
    <location>
        <begin position="944"/>
        <end position="972"/>
    </location>
</feature>
<evidence type="ECO:0000313" key="3">
    <source>
        <dbReference type="Proteomes" id="UP000515146"/>
    </source>
</evidence>
<sequence>MIKTMSSTRERIIMLNDDDDVDDNNNGGGDDNDDLYKGYNEFHPVLDTRNLQDDEEFLRTVNKSGYGRQLQSRSLLRSGFRTAAGGGNSTAGLAFSRSQNPINSLMKSRGTAVTSGLRTALGTGTGRPATAVRGAGYTSQSSQNRIFDPLGLANSSGQSGGNGSKSVFHLQDESAPEWKIKQMEKQIMRLLDESVQTAQRRQDYGQALDLAKDCVAKERSLNRLKEQSGLMETYGTNSDLTLATMFNLAERYSDAQMWSEAINTYQALLKNRSFTNTGRFRMNIGEIYFRQRQYPKAIKFFRMALDQIPQTQSELRLKLMANIGLAFVRLTQYADAIAAFEFILAERGDWNDAETVFHLIVAYYALGDGDKMKYYFNKLLQVKVEDQFEERYGHHEILTNGGIIFAGGTSSLGGSTETNETIDHRTSASSSINQRPTSPILLIRDEQDHFNNLLIEAIRNDRLRQYEKEIIRHVEWCILTAAKLISPFIEVDHVPTVPNGLMVMPIDSYNRNQMTNGELPPSSSSITSGYDWCLEQIRRMASITSTTLYSVNSGLNFIHLADELELYKATKQLRAREFDQAISTLKSFESKDRLLTSSRTASANDPSNRLNVMSTTSATISSSTSSSSAAIRMSSATARVSATAATNLSFLYLLQRDYESANRYADEAISIDRYCSGAVLNKGNIFFRQGDFQRAIEYYQEVIANNSTILEAYFNLALAERKLGHYDSALDALYRLRTIIRIPKNQSNMLNQKITNTIEVNLMYQIGLIYESMGNQDQARDFFQKVLQLVPTDVGLLIKMADMASDENDRKQSLNYLHESYRYLPSHIPTIERLAAYYIEMKMYDQTIKFLEQLAIIQPNQIKWQLMIAASYRRSGNYPQALSTYQSIHQRFPDNIDCLKFLVRLCSELESNEPNGSYGQLVEQYSDHLRRLEKTRELREEQKLTSSRSASRASTAASRQTHVNASNGNRNLSGGGGSSSREGSAATTSSNGSGSSGYMTKSITPTKSSPRLLIATNNNNDINSGSSKSSAGSISAIVDQVVEQFDTNNMERPTTSWRDRNLKSSHGRVMTAMGRGNGGDPDDEDFLLDANIDEMLPD</sequence>
<dbReference type="GO" id="GO:0042073">
    <property type="term" value="P:intraciliary transport"/>
    <property type="evidence" value="ECO:0007669"/>
    <property type="project" value="TreeGrafter"/>
</dbReference>
<gene>
    <name evidence="4" type="primary">LOC113798670</name>
</gene>
<feature type="region of interest" description="Disordered" evidence="2">
    <location>
        <begin position="121"/>
        <end position="143"/>
    </location>
</feature>
<name>A0A6P6YJW1_DERPT</name>
<proteinExistence type="predicted"/>
<dbReference type="PROSITE" id="PS50005">
    <property type="entry name" value="TPR"/>
    <property type="match status" value="3"/>
</dbReference>
<evidence type="ECO:0000313" key="4">
    <source>
        <dbReference type="RefSeq" id="XP_027205036.1"/>
    </source>
</evidence>
<dbReference type="GO" id="GO:0019894">
    <property type="term" value="F:kinesin binding"/>
    <property type="evidence" value="ECO:0007669"/>
    <property type="project" value="TreeGrafter"/>
</dbReference>
<protein>
    <submittedName>
        <fullName evidence="4">Intraflagellar transport protein 88 homolog</fullName>
    </submittedName>
</protein>
<organism evidence="3 4">
    <name type="scientific">Dermatophagoides pteronyssinus</name>
    <name type="common">European house dust mite</name>
    <dbReference type="NCBI Taxonomy" id="6956"/>
    <lineage>
        <taxon>Eukaryota</taxon>
        <taxon>Metazoa</taxon>
        <taxon>Ecdysozoa</taxon>
        <taxon>Arthropoda</taxon>
        <taxon>Chelicerata</taxon>
        <taxon>Arachnida</taxon>
        <taxon>Acari</taxon>
        <taxon>Acariformes</taxon>
        <taxon>Sarcoptiformes</taxon>
        <taxon>Astigmata</taxon>
        <taxon>Psoroptidia</taxon>
        <taxon>Analgoidea</taxon>
        <taxon>Pyroglyphidae</taxon>
        <taxon>Dermatophagoidinae</taxon>
        <taxon>Dermatophagoides</taxon>
    </lineage>
</organism>
<dbReference type="OrthoDB" id="1926212at2759"/>
<reference evidence="4" key="1">
    <citation type="submission" date="2025-08" db="UniProtKB">
        <authorList>
            <consortium name="RefSeq"/>
        </authorList>
    </citation>
    <scope>IDENTIFICATION</scope>
    <source>
        <strain evidence="4">Airmid</strain>
    </source>
</reference>
<dbReference type="Proteomes" id="UP000515146">
    <property type="component" value="Unplaced"/>
</dbReference>
<dbReference type="KEGG" id="dpte:113798670"/>
<dbReference type="CTD" id="35414"/>
<feature type="compositionally biased region" description="Low complexity" evidence="2">
    <location>
        <begin position="979"/>
        <end position="997"/>
    </location>
</feature>
<evidence type="ECO:0000256" key="1">
    <source>
        <dbReference type="PROSITE-ProRule" id="PRU00339"/>
    </source>
</evidence>
<feature type="region of interest" description="Disordered" evidence="2">
    <location>
        <begin position="937"/>
        <end position="1032"/>
    </location>
</feature>
<dbReference type="FunCoup" id="A0A6P6YJW1">
    <property type="interactions" value="82"/>
</dbReference>
<dbReference type="PANTHER" id="PTHR44117:SF1">
    <property type="entry name" value="INTRAFLAGELLAR TRANSPORT PROTEIN 88 HOMOLOG"/>
    <property type="match status" value="1"/>
</dbReference>
<dbReference type="Pfam" id="PF13181">
    <property type="entry name" value="TPR_8"/>
    <property type="match status" value="1"/>
</dbReference>
<keyword evidence="1" id="KW-0802">TPR repeat</keyword>